<evidence type="ECO:0000256" key="2">
    <source>
        <dbReference type="ARBA" id="ARBA00022448"/>
    </source>
</evidence>
<dbReference type="AlphaFoldDB" id="A0A6U0EF93"/>
<evidence type="ECO:0000256" key="6">
    <source>
        <dbReference type="ARBA" id="ARBA00022882"/>
    </source>
</evidence>
<evidence type="ECO:0000259" key="13">
    <source>
        <dbReference type="Pfam" id="PF00520"/>
    </source>
</evidence>
<dbReference type="Gene3D" id="1.20.120.350">
    <property type="entry name" value="Voltage-gated potassium channels. Chain C"/>
    <property type="match status" value="1"/>
</dbReference>
<keyword evidence="4 12" id="KW-0812">Transmembrane</keyword>
<evidence type="ECO:0000256" key="9">
    <source>
        <dbReference type="ARBA" id="ARBA00023065"/>
    </source>
</evidence>
<keyword evidence="8 12" id="KW-1133">Transmembrane helix</keyword>
<keyword evidence="5" id="KW-0631">Potassium channel</keyword>
<dbReference type="PANTHER" id="PTHR11537">
    <property type="entry name" value="VOLTAGE-GATED POTASSIUM CHANNEL"/>
    <property type="match status" value="1"/>
</dbReference>
<protein>
    <recommendedName>
        <fullName evidence="13">Ion transport domain-containing protein</fullName>
    </recommendedName>
</protein>
<dbReference type="SUPFAM" id="SSF81324">
    <property type="entry name" value="Voltage-gated potassium channels"/>
    <property type="match status" value="1"/>
</dbReference>
<gene>
    <name evidence="14" type="ORF">OMED0929_LOCUS4420</name>
</gene>
<comment type="subcellular location">
    <subcellularLocation>
        <location evidence="1">Membrane</location>
        <topology evidence="1">Multi-pass membrane protein</topology>
    </subcellularLocation>
</comment>
<feature type="transmembrane region" description="Helical" evidence="12">
    <location>
        <begin position="151"/>
        <end position="172"/>
    </location>
</feature>
<evidence type="ECO:0000313" key="14">
    <source>
        <dbReference type="EMBL" id="CAD8583498.1"/>
    </source>
</evidence>
<proteinExistence type="predicted"/>
<dbReference type="FunFam" id="1.10.287.70:FF:000097">
    <property type="entry name" value="Potassium voltage-gated channel subfamily G member 3"/>
    <property type="match status" value="1"/>
</dbReference>
<dbReference type="InterPro" id="IPR027359">
    <property type="entry name" value="Volt_channel_dom_sf"/>
</dbReference>
<feature type="transmembrane region" description="Helical" evidence="12">
    <location>
        <begin position="291"/>
        <end position="312"/>
    </location>
</feature>
<keyword evidence="10 12" id="KW-0472">Membrane</keyword>
<evidence type="ECO:0000256" key="3">
    <source>
        <dbReference type="ARBA" id="ARBA00022538"/>
    </source>
</evidence>
<keyword evidence="7" id="KW-0630">Potassium</keyword>
<evidence type="ECO:0000256" key="11">
    <source>
        <dbReference type="ARBA" id="ARBA00023303"/>
    </source>
</evidence>
<dbReference type="InterPro" id="IPR028325">
    <property type="entry name" value="VG_K_chnl"/>
</dbReference>
<keyword evidence="9" id="KW-0406">Ion transport</keyword>
<evidence type="ECO:0000256" key="5">
    <source>
        <dbReference type="ARBA" id="ARBA00022826"/>
    </source>
</evidence>
<dbReference type="GO" id="GO:0005249">
    <property type="term" value="F:voltage-gated potassium channel activity"/>
    <property type="evidence" value="ECO:0007669"/>
    <property type="project" value="InterPro"/>
</dbReference>
<evidence type="ECO:0000256" key="4">
    <source>
        <dbReference type="ARBA" id="ARBA00022692"/>
    </source>
</evidence>
<evidence type="ECO:0000256" key="12">
    <source>
        <dbReference type="SAM" id="Phobius"/>
    </source>
</evidence>
<feature type="domain" description="Ion transport" evidence="13">
    <location>
        <begin position="153"/>
        <end position="389"/>
    </location>
</feature>
<evidence type="ECO:0000256" key="10">
    <source>
        <dbReference type="ARBA" id="ARBA00023136"/>
    </source>
</evidence>
<accession>A0A6U0EF93</accession>
<organism evidence="14">
    <name type="scientific">Ostreococcus mediterraneus</name>
    <dbReference type="NCBI Taxonomy" id="1486918"/>
    <lineage>
        <taxon>Eukaryota</taxon>
        <taxon>Viridiplantae</taxon>
        <taxon>Chlorophyta</taxon>
        <taxon>Mamiellophyceae</taxon>
        <taxon>Mamiellales</taxon>
        <taxon>Bathycoccaceae</taxon>
        <taxon>Ostreococcus</taxon>
    </lineage>
</organism>
<sequence>MPVFVGGALGGAELMLDDEAFADGVLARRRSVRFGETAGEGETTASPVRRVRYRLNDDAKTRAHALWTKVRVVVLLNQLLSAVRRGERRERIEAKDQLNIEFVAVSGDEVRDEIRRVQAKFITPATKNKILVKSRKKDVYMFLSDPHSSSAAMAFQCLMFALIMVSISSFIASTMPEHTGKASLDIVEMVCQLIFTLEYVTKISCAPKPWKAFKDPLNVVDLISIVPWYVELCVSGLSFGFTGVEETSGTSSARVLRIFRLFRVIKVFRLGSRAKKIQVIISAVSNSADMFIVLGFLLVLGLVMFSALIYFCEKGKVVITGALDENEIDNFDSIPRAFWWCMVTLMTVGYGDAVPVTTGGKFVAAFTMLGSVLITALPISVIGANFTQQWLEFKSKEARKVTRMNIKVKSRNLIKEMHAYSQVLTALSEHVSAMENLIMKEVSALRVVLTAIVRMSKTCTREELRFACQAFDNRFKKLEDVCEELEDLQATYDLVSHAEFTVALQQLKTCGVKMQKLEETGKVLNHETGSLINSTASLRTQLFAMKESLASAMAQQALDQELQEEEFNS</sequence>
<feature type="transmembrane region" description="Helical" evidence="12">
    <location>
        <begin position="362"/>
        <end position="386"/>
    </location>
</feature>
<keyword evidence="2" id="KW-0813">Transport</keyword>
<evidence type="ECO:0000256" key="1">
    <source>
        <dbReference type="ARBA" id="ARBA00004141"/>
    </source>
</evidence>
<keyword evidence="6" id="KW-0851">Voltage-gated channel</keyword>
<keyword evidence="3" id="KW-0633">Potassium transport</keyword>
<dbReference type="InterPro" id="IPR005821">
    <property type="entry name" value="Ion_trans_dom"/>
</dbReference>
<dbReference type="EMBL" id="HBEW01005271">
    <property type="protein sequence ID" value="CAD8583498.1"/>
    <property type="molecule type" value="Transcribed_RNA"/>
</dbReference>
<evidence type="ECO:0000256" key="7">
    <source>
        <dbReference type="ARBA" id="ARBA00022958"/>
    </source>
</evidence>
<feature type="transmembrane region" description="Helical" evidence="12">
    <location>
        <begin position="333"/>
        <end position="350"/>
    </location>
</feature>
<keyword evidence="11" id="KW-0407">Ion channel</keyword>
<name>A0A6U0EF93_9CHLO</name>
<dbReference type="PANTHER" id="PTHR11537:SF254">
    <property type="entry name" value="POTASSIUM VOLTAGE-GATED CHANNEL PROTEIN SHAB"/>
    <property type="match status" value="1"/>
</dbReference>
<dbReference type="PRINTS" id="PR00169">
    <property type="entry name" value="KCHANNEL"/>
</dbReference>
<dbReference type="GO" id="GO:0008076">
    <property type="term" value="C:voltage-gated potassium channel complex"/>
    <property type="evidence" value="ECO:0007669"/>
    <property type="project" value="InterPro"/>
</dbReference>
<reference evidence="14" key="1">
    <citation type="submission" date="2021-01" db="EMBL/GenBank/DDBJ databases">
        <authorList>
            <person name="Corre E."/>
            <person name="Pelletier E."/>
            <person name="Niang G."/>
            <person name="Scheremetjew M."/>
            <person name="Finn R."/>
            <person name="Kale V."/>
            <person name="Holt S."/>
            <person name="Cochrane G."/>
            <person name="Meng A."/>
            <person name="Brown T."/>
            <person name="Cohen L."/>
        </authorList>
    </citation>
    <scope>NUCLEOTIDE SEQUENCE</scope>
    <source>
        <strain evidence="14">Clade-D-RCC2572</strain>
    </source>
</reference>
<dbReference type="Pfam" id="PF00520">
    <property type="entry name" value="Ion_trans"/>
    <property type="match status" value="1"/>
</dbReference>
<dbReference type="GO" id="GO:0001508">
    <property type="term" value="P:action potential"/>
    <property type="evidence" value="ECO:0007669"/>
    <property type="project" value="TreeGrafter"/>
</dbReference>
<evidence type="ECO:0000256" key="8">
    <source>
        <dbReference type="ARBA" id="ARBA00022989"/>
    </source>
</evidence>
<dbReference type="Gene3D" id="1.10.287.70">
    <property type="match status" value="1"/>
</dbReference>